<evidence type="ECO:0000313" key="3">
    <source>
        <dbReference type="Proteomes" id="UP000530654"/>
    </source>
</evidence>
<dbReference type="Proteomes" id="UP000530654">
    <property type="component" value="Unassembled WGS sequence"/>
</dbReference>
<accession>A0A7Y2RBA8</accession>
<dbReference type="AlphaFoldDB" id="A0A7Y2RBA8"/>
<keyword evidence="1" id="KW-0175">Coiled coil</keyword>
<comment type="caution">
    <text evidence="2">The sequence shown here is derived from an EMBL/GenBank/DDBJ whole genome shotgun (WGS) entry which is preliminary data.</text>
</comment>
<name>A0A7Y2RBA8_9HYPH</name>
<reference evidence="2 3" key="1">
    <citation type="submission" date="2020-04" db="EMBL/GenBank/DDBJ databases">
        <title>Rhizobium bacterial biofertilizers improve the content of phenolic compounds of Lactuca sativa L. under non-saline and saline-stress conditions.</title>
        <authorList>
            <person name="Ayuso-Calles M."/>
            <person name="Garcia-Estevez I."/>
            <person name="Jimenez-Gomez A."/>
            <person name="Flores-Felix J.D."/>
            <person name="Escribano-Bailon M."/>
            <person name="Rivas R."/>
        </authorList>
    </citation>
    <scope>NUCLEOTIDE SEQUENCE [LARGE SCALE GENOMIC DNA]</scope>
    <source>
        <strain evidence="2 3">GPTR02</strain>
    </source>
</reference>
<organism evidence="2 3">
    <name type="scientific">Rhizobium laguerreae</name>
    <dbReference type="NCBI Taxonomy" id="1076926"/>
    <lineage>
        <taxon>Bacteria</taxon>
        <taxon>Pseudomonadati</taxon>
        <taxon>Pseudomonadota</taxon>
        <taxon>Alphaproteobacteria</taxon>
        <taxon>Hyphomicrobiales</taxon>
        <taxon>Rhizobiaceae</taxon>
        <taxon>Rhizobium/Agrobacterium group</taxon>
        <taxon>Rhizobium</taxon>
    </lineage>
</organism>
<proteinExistence type="predicted"/>
<sequence length="155" mass="18476">MYKATVENANRRTLNSALNDRKNMTKSDFDKLMSDLGFERQQLIEEKKVIEAWIAKMRYDLQKQNWGLQKKNLNSHNSRVKWEHDRDKKLDRVKAIEIRLSEIKREMRDVHTQSRENISFPDAFYRICKDALPSEIFDRMSSAAIAYLANHEKEN</sequence>
<feature type="coiled-coil region" evidence="1">
    <location>
        <begin position="86"/>
        <end position="113"/>
    </location>
</feature>
<evidence type="ECO:0000256" key="1">
    <source>
        <dbReference type="SAM" id="Coils"/>
    </source>
</evidence>
<dbReference type="EMBL" id="JABEQY010000047">
    <property type="protein sequence ID" value="NNH67830.1"/>
    <property type="molecule type" value="Genomic_DNA"/>
</dbReference>
<evidence type="ECO:0000313" key="2">
    <source>
        <dbReference type="EMBL" id="NNH67830.1"/>
    </source>
</evidence>
<gene>
    <name evidence="2" type="ORF">HLI17_32025</name>
</gene>
<dbReference type="RefSeq" id="WP_170282890.1">
    <property type="nucleotide sequence ID" value="NZ_JABEQY010000047.1"/>
</dbReference>
<protein>
    <submittedName>
        <fullName evidence="2">Uncharacterized protein</fullName>
    </submittedName>
</protein>